<dbReference type="RefSeq" id="WP_252749625.1">
    <property type="nucleotide sequence ID" value="NZ_CP097116.1"/>
</dbReference>
<protein>
    <submittedName>
        <fullName evidence="2">Glycosyltransferase family 2 protein</fullName>
    </submittedName>
</protein>
<dbReference type="InterPro" id="IPR029044">
    <property type="entry name" value="Nucleotide-diphossugar_trans"/>
</dbReference>
<accession>A0ABY5BM78</accession>
<dbReference type="PANTHER" id="PTHR22916">
    <property type="entry name" value="GLYCOSYLTRANSFERASE"/>
    <property type="match status" value="1"/>
</dbReference>
<dbReference type="Gene3D" id="3.90.550.10">
    <property type="entry name" value="Spore Coat Polysaccharide Biosynthesis Protein SpsA, Chain A"/>
    <property type="match status" value="1"/>
</dbReference>
<name>A0ABY5BM78_9LACO</name>
<dbReference type="CDD" id="cd00761">
    <property type="entry name" value="Glyco_tranf_GTA_type"/>
    <property type="match status" value="1"/>
</dbReference>
<organism evidence="2 3">
    <name type="scientific">Fructilactobacillus myrtifloralis</name>
    <dbReference type="NCBI Taxonomy" id="2940301"/>
    <lineage>
        <taxon>Bacteria</taxon>
        <taxon>Bacillati</taxon>
        <taxon>Bacillota</taxon>
        <taxon>Bacilli</taxon>
        <taxon>Lactobacillales</taxon>
        <taxon>Lactobacillaceae</taxon>
        <taxon>Fructilactobacillus</taxon>
    </lineage>
</organism>
<dbReference type="SUPFAM" id="SSF53448">
    <property type="entry name" value="Nucleotide-diphospho-sugar transferases"/>
    <property type="match status" value="1"/>
</dbReference>
<keyword evidence="3" id="KW-1185">Reference proteome</keyword>
<reference evidence="2" key="1">
    <citation type="submission" date="2022-05" db="EMBL/GenBank/DDBJ databases">
        <authorList>
            <person name="Oliphant S.A."/>
            <person name="Watson-Haigh N.S."/>
            <person name="Sumby K.M."/>
            <person name="Gardner J.M."/>
            <person name="Jiranek V."/>
        </authorList>
    </citation>
    <scope>NUCLEOTIDE SEQUENCE</scope>
    <source>
        <strain evidence="2">KI16_H9</strain>
    </source>
</reference>
<dbReference type="Proteomes" id="UP001056707">
    <property type="component" value="Chromosome"/>
</dbReference>
<evidence type="ECO:0000313" key="3">
    <source>
        <dbReference type="Proteomes" id="UP001056707"/>
    </source>
</evidence>
<dbReference type="InterPro" id="IPR001173">
    <property type="entry name" value="Glyco_trans_2-like"/>
</dbReference>
<dbReference type="PANTHER" id="PTHR22916:SF3">
    <property type="entry name" value="UDP-GLCNAC:BETAGAL BETA-1,3-N-ACETYLGLUCOSAMINYLTRANSFERASE-LIKE PROTEIN 1"/>
    <property type="match status" value="1"/>
</dbReference>
<sequence>METTTNQPVVSIVMPTYNSEATLPNTLDSLLQQSTNFSYEIILVDDGSSDNTNQIEAKYANQYPNVKLFQQNHRFQAEARNLGIKNAQGKYLMFCDDDDLYQPTFVDQMVKSVRGQKLVIAGIEKKFADNHVVMETHSALENSTSNVELIGNYLTKNAELDVGLWNKIFRLDLIKKNSVIMSNDNFFEDSLFVLNYLQLINYQEIAYLHEPLYILNKHQGSTTNSYDPSLLTKCENYIQMVEKMLQRQPKLFAYFPGFQNRIYLFYLHRNILNNPQWDIRKETHLLQTSWQSLKYLPRNYQVAIIGIKLFPRLYSHLYQTKNGVNREKIH</sequence>
<evidence type="ECO:0000259" key="1">
    <source>
        <dbReference type="Pfam" id="PF00535"/>
    </source>
</evidence>
<proteinExistence type="predicted"/>
<dbReference type="Pfam" id="PF00535">
    <property type="entry name" value="Glycos_transf_2"/>
    <property type="match status" value="1"/>
</dbReference>
<feature type="domain" description="Glycosyltransferase 2-like" evidence="1">
    <location>
        <begin position="11"/>
        <end position="141"/>
    </location>
</feature>
<gene>
    <name evidence="2" type="ORF">M3M35_05285</name>
</gene>
<evidence type="ECO:0000313" key="2">
    <source>
        <dbReference type="EMBL" id="USS84722.1"/>
    </source>
</evidence>
<dbReference type="EMBL" id="CP097116">
    <property type="protein sequence ID" value="USS84722.1"/>
    <property type="molecule type" value="Genomic_DNA"/>
</dbReference>